<evidence type="ECO:0000313" key="4">
    <source>
        <dbReference type="Proteomes" id="UP000295573"/>
    </source>
</evidence>
<name>A0A4R2IFU6_9ACTN</name>
<dbReference type="RefSeq" id="WP_132155488.1">
    <property type="nucleotide sequence ID" value="NZ_SLWR01000013.1"/>
</dbReference>
<evidence type="ECO:0000313" key="3">
    <source>
        <dbReference type="EMBL" id="TCO42568.1"/>
    </source>
</evidence>
<dbReference type="EMBL" id="SLWR01000013">
    <property type="protein sequence ID" value="TCO42568.1"/>
    <property type="molecule type" value="Genomic_DNA"/>
</dbReference>
<dbReference type="OrthoDB" id="9757728at2"/>
<feature type="region of interest" description="Disordered" evidence="2">
    <location>
        <begin position="433"/>
        <end position="452"/>
    </location>
</feature>
<evidence type="ECO:0000256" key="1">
    <source>
        <dbReference type="SAM" id="Coils"/>
    </source>
</evidence>
<keyword evidence="1" id="KW-0175">Coiled coil</keyword>
<accession>A0A4R2IFU6</accession>
<proteinExistence type="predicted"/>
<protein>
    <submittedName>
        <fullName evidence="3">Uncharacterized protein</fullName>
    </submittedName>
</protein>
<organism evidence="3 4">
    <name type="scientific">Kribbella antiqua</name>
    <dbReference type="NCBI Taxonomy" id="2512217"/>
    <lineage>
        <taxon>Bacteria</taxon>
        <taxon>Bacillati</taxon>
        <taxon>Actinomycetota</taxon>
        <taxon>Actinomycetes</taxon>
        <taxon>Propionibacteriales</taxon>
        <taxon>Kribbellaceae</taxon>
        <taxon>Kribbella</taxon>
    </lineage>
</organism>
<feature type="coiled-coil region" evidence="1">
    <location>
        <begin position="50"/>
        <end position="87"/>
    </location>
</feature>
<gene>
    <name evidence="3" type="ORF">EV646_113190</name>
</gene>
<reference evidence="3 4" key="1">
    <citation type="journal article" date="2015" name="Stand. Genomic Sci.">
        <title>Genomic Encyclopedia of Bacterial and Archaeal Type Strains, Phase III: the genomes of soil and plant-associated and newly described type strains.</title>
        <authorList>
            <person name="Whitman W.B."/>
            <person name="Woyke T."/>
            <person name="Klenk H.P."/>
            <person name="Zhou Y."/>
            <person name="Lilburn T.G."/>
            <person name="Beck B.J."/>
            <person name="De Vos P."/>
            <person name="Vandamme P."/>
            <person name="Eisen J.A."/>
            <person name="Garrity G."/>
            <person name="Hugenholtz P."/>
            <person name="Kyrpides N.C."/>
        </authorList>
    </citation>
    <scope>NUCLEOTIDE SEQUENCE [LARGE SCALE GENOMIC DNA]</scope>
    <source>
        <strain evidence="3 4">VKM Ac-2541</strain>
    </source>
</reference>
<comment type="caution">
    <text evidence="3">The sequence shown here is derived from an EMBL/GenBank/DDBJ whole genome shotgun (WGS) entry which is preliminary data.</text>
</comment>
<keyword evidence="4" id="KW-1185">Reference proteome</keyword>
<evidence type="ECO:0000256" key="2">
    <source>
        <dbReference type="SAM" id="MobiDB-lite"/>
    </source>
</evidence>
<dbReference type="Proteomes" id="UP000295573">
    <property type="component" value="Unassembled WGS sequence"/>
</dbReference>
<sequence length="1837" mass="201375">MTDFTDLRVQLRHAREQVSGIASQSAALVERLKQIDVRTAQLNRVASAGNEAYDAQRAELERDRREVVAALEELRRSRREAIAVEAELAGQFGEFTDPREGLARLDDGIPILMMPVRVETRFKKDELWVRVFPDDCWVDGFDPELSETELTNVRRYWTGIWQAGGIEDQERGAWTVLVEAHGSGRAGWIVDAYQPANLADKPVKVRAEDVVLTVPVESALADADAVAGYWRDLWLADGSAAGSAAAEAALEAAVGAARADEIRAGFVPANFTAAVTGGLTKAEVAVSVAFVELPAIATRESAWSSAPRATILPDRFVFLGYEQAGGQPSVIRVGTPVPSPLVVGPNPSAPAAEQLHHDEHGNLVIPDELAWLVDFDAAEKVGMAMRISLTPTQASRGFDRVLVLGVRLSADEETAQTELETLLRHHSYKGSGLAVVPQGTPTNNTEAVGTGFDRQDDADESFDDRRQPLFLAQSGWLDKADGQWLAEYLGVDPGLFSTTHAADTQDQLTARAMNTALWPATMGYWMETMMAPVFDDSAIETTREFFTRFVIGAGACPAIRIGQQPYGILPATPLSRMNWLEQRPDRVQDFGQLQRLYRVLLDLKTDFDGMVPNLSRVGASGDPHALLLDVLGLHPGSVEWSQRYAESLKTLFNRLNLLGFGGLIQKLLIAAQRQAARQKLTDLGGVGEADPKILDLVFAGKHNVLKGGVIDDVPLSESDPIRPSTDDGRNYLEWLIDAANTSLDALYQQKGFVDNKRPAALLYLLLRHALQLGYSDVSIRLHQDAGLYTAAQAAIARADDPFLHVRDNKLVSESRYQPLYVAATEITGTPDKPVHEFIGERLRALQLHFHLSDQLAALDRLKDQPTAVLERALADHVDLCSYRLDAWLLGLVNVQLAMMRGLRDGSETPARQGIHLGGYAWLEDLRPDRRELIPVELDEELATIFAGDSPLLADSTNQGYVHAPSLNHAVAAAVLRNGFLSNASQANRQTMAVNLTSERVRVALGIIEGIRTGQSMSSLLGYQFERGLHDRHGLAEVDKFIYKLRKEFPLRADRIKSTKSEDGDSIQTIEARNVIDGLALVEHMANTQKPTYPFGKTTLPDASPAEATALNAEADRLRETHDAVADLALSEGVYQAVLGNYDRVASTYDAYARGNFPPEPDVVRTPLNGTGLTLRVGLHLDPAADPATSPIAGTSMTPRAVGEPGVNAWLAGVLPPPDQIGCVASYRSAATGTTETLEITLDQLGLQPADLLAIIREDTESSISELDDRIVQRVIADADPRPDVLVTIEYLTTQTAPYSVFELLPGLRAVRRLTTKSRPLRSSDLTLMNESSSTQDAAPEFDKDRIDRVRNALLDVQTDLAAYAASIDGPLADLDNRRDELLTGIDTFIDDLAALLARVALFGMPQAGWAFAYDFRRSCFATMLAQAAELVTRWDGKLAEFDARVAEAGLAATDEEKFELLTQAERAISTIITSPLPALPTYLNELVNVKRPAFVAKRAAFDAFKNSTRRGVAALLADLRAALPIAAFDFVPLELGKREDEIIRFAQDISAVVTVISAEVDRRLTESQDLFDEHDATADATARVDALDRAAKVLLGDDFRIFPRFRLSTAQGDELTNAHVDSASNHLFRHLTTPTDPAVDPVDFPVDEWMYGVARVREKLNAWEQTVMFTGALGRPEPELTAIQLPYVPDDHWLGLDFPADKTLDSDRLLYTAHYSTPFDKTKPQCGMLLDEWTETIPDQSIDTGIAFHYDRPNSEAPQTMLLVTPSEFRGAWQWNDLVDALNETLDLAKSRAVEPKHLDASPYAPFLPATVLATQVSQLTIAIDLALNNKIALLED</sequence>